<feature type="region of interest" description="Disordered" evidence="1">
    <location>
        <begin position="25"/>
        <end position="80"/>
    </location>
</feature>
<accession>A0A1I4XUS8</accession>
<feature type="compositionally biased region" description="Basic and acidic residues" evidence="1">
    <location>
        <begin position="52"/>
        <end position="80"/>
    </location>
</feature>
<feature type="compositionally biased region" description="Polar residues" evidence="1">
    <location>
        <begin position="31"/>
        <end position="51"/>
    </location>
</feature>
<dbReference type="OrthoDB" id="1429961at2"/>
<keyword evidence="3" id="KW-1185">Reference proteome</keyword>
<sequence>MKNYLILFSLVFVLFSCKNEENDKEAEDIQNTEQNYDVYENSDSNKPGSRSETSENNKTSRDNNMETPDSVKDGKNEEEAQGRISNTKYIKVDENDAGCSCYCVDVVTTGQSELCLKDNEIYIKARFSQSGNTTLVFFTKPSVKNTNDKLPWEDFDTNTPIAEITPTPDGMELDWKGFSIDGELAVDYAIYGKKTLEGSYSYRKQ</sequence>
<gene>
    <name evidence="2" type="ORF">SAMN05660413_00362</name>
</gene>
<dbReference type="PROSITE" id="PS51257">
    <property type="entry name" value="PROKAR_LIPOPROTEIN"/>
    <property type="match status" value="1"/>
</dbReference>
<evidence type="ECO:0000256" key="1">
    <source>
        <dbReference type="SAM" id="MobiDB-lite"/>
    </source>
</evidence>
<proteinExistence type="predicted"/>
<organism evidence="2 3">
    <name type="scientific">Salegentibacter flavus</name>
    <dbReference type="NCBI Taxonomy" id="287099"/>
    <lineage>
        <taxon>Bacteria</taxon>
        <taxon>Pseudomonadati</taxon>
        <taxon>Bacteroidota</taxon>
        <taxon>Flavobacteriia</taxon>
        <taxon>Flavobacteriales</taxon>
        <taxon>Flavobacteriaceae</taxon>
        <taxon>Salegentibacter</taxon>
    </lineage>
</organism>
<protein>
    <recommendedName>
        <fullName evidence="4">Lipoprotein</fullName>
    </recommendedName>
</protein>
<evidence type="ECO:0008006" key="4">
    <source>
        <dbReference type="Google" id="ProtNLM"/>
    </source>
</evidence>
<reference evidence="2 3" key="1">
    <citation type="submission" date="2016-10" db="EMBL/GenBank/DDBJ databases">
        <authorList>
            <person name="de Groot N.N."/>
        </authorList>
    </citation>
    <scope>NUCLEOTIDE SEQUENCE [LARGE SCALE GENOMIC DNA]</scope>
    <source>
        <strain evidence="2 3">DSM 17794</strain>
    </source>
</reference>
<evidence type="ECO:0000313" key="2">
    <source>
        <dbReference type="EMBL" id="SFN29574.1"/>
    </source>
</evidence>
<evidence type="ECO:0000313" key="3">
    <source>
        <dbReference type="Proteomes" id="UP000199153"/>
    </source>
</evidence>
<dbReference type="AlphaFoldDB" id="A0A1I4XUS8"/>
<dbReference type="STRING" id="287099.SAMN05660413_00362"/>
<dbReference type="EMBL" id="FOVL01000001">
    <property type="protein sequence ID" value="SFN29574.1"/>
    <property type="molecule type" value="Genomic_DNA"/>
</dbReference>
<dbReference type="Proteomes" id="UP000199153">
    <property type="component" value="Unassembled WGS sequence"/>
</dbReference>
<dbReference type="RefSeq" id="WP_093405098.1">
    <property type="nucleotide sequence ID" value="NZ_FOVL01000001.1"/>
</dbReference>
<name>A0A1I4XUS8_9FLAO</name>